<dbReference type="SUPFAM" id="SSF52283">
    <property type="entry name" value="Formate/glycerate dehydrogenase catalytic domain-like"/>
    <property type="match status" value="1"/>
</dbReference>
<dbReference type="Gene3D" id="3.40.50.720">
    <property type="entry name" value="NAD(P)-binding Rossmann-like Domain"/>
    <property type="match status" value="2"/>
</dbReference>
<dbReference type="SUPFAM" id="SSF51735">
    <property type="entry name" value="NAD(P)-binding Rossmann-fold domains"/>
    <property type="match status" value="1"/>
</dbReference>
<dbReference type="InterPro" id="IPR006140">
    <property type="entry name" value="D-isomer_DH_NAD-bd"/>
</dbReference>
<dbReference type="GO" id="GO:0006564">
    <property type="term" value="P:L-serine biosynthetic process"/>
    <property type="evidence" value="ECO:0007669"/>
    <property type="project" value="UniProtKB-ARBA"/>
</dbReference>
<dbReference type="FunFam" id="3.40.50.720:FF:000041">
    <property type="entry name" value="D-3-phosphoglycerate dehydrogenase"/>
    <property type="match status" value="1"/>
</dbReference>
<keyword evidence="4" id="KW-0520">NAD</keyword>
<evidence type="ECO:0000256" key="4">
    <source>
        <dbReference type="ARBA" id="ARBA00023027"/>
    </source>
</evidence>
<dbReference type="GO" id="GO:0004617">
    <property type="term" value="F:phosphoglycerate dehydrogenase activity"/>
    <property type="evidence" value="ECO:0007669"/>
    <property type="project" value="UniProtKB-ARBA"/>
</dbReference>
<feature type="domain" description="D-isomer specific 2-hydroxyacid dehydrogenase NAD-binding" evidence="7">
    <location>
        <begin position="153"/>
        <end position="328"/>
    </location>
</feature>
<sequence length="353" mass="39483">MCHRLFSRLNSLKGLSGNRKIESGGTTTKHRPELRRCFFVIQTNKKRKVLLLENINPAAKLILEKTGFEIKAINNSLTTAELLKKIANVEILGIRSKTRIDKQLIKKAKQLKVLGVYCVGTDQIDIKACEAKQIKVINDPFSNTRSVAELVVGAMIVLLRKLTEKNNLLHEGYWQKLTDGCELRGKTLGIIGYGRIGTQLSVLAENLGMRVIFYDKEEKLAYGRAERCQNLETLLPQADVISVHVDGSPENKQLIGKREFLLMKTKAILINTSRGFVVDIKALADCLIQGRIAGAAIDVFPDEPKNNQDIFICPLQKLTNVLLTPHVGGNTIEAQEKIAQRVTNKIIEYLCKQ</sequence>
<dbReference type="EMBL" id="PEVY01000003">
    <property type="protein sequence ID" value="PIU75556.1"/>
    <property type="molecule type" value="Genomic_DNA"/>
</dbReference>
<keyword evidence="3 5" id="KW-0560">Oxidoreductase</keyword>
<dbReference type="Proteomes" id="UP000228775">
    <property type="component" value="Unassembled WGS sequence"/>
</dbReference>
<dbReference type="Pfam" id="PF00389">
    <property type="entry name" value="2-Hacid_dh"/>
    <property type="match status" value="1"/>
</dbReference>
<dbReference type="PANTHER" id="PTHR42789">
    <property type="entry name" value="D-ISOMER SPECIFIC 2-HYDROXYACID DEHYDROGENASE FAMILY PROTEIN (AFU_ORTHOLOGUE AFUA_6G10090)"/>
    <property type="match status" value="1"/>
</dbReference>
<dbReference type="GO" id="GO:0047545">
    <property type="term" value="F:(S)-2-hydroxyglutarate dehydrogenase activity"/>
    <property type="evidence" value="ECO:0007669"/>
    <property type="project" value="UniProtKB-ARBA"/>
</dbReference>
<dbReference type="PANTHER" id="PTHR42789:SF1">
    <property type="entry name" value="D-ISOMER SPECIFIC 2-HYDROXYACID DEHYDROGENASE FAMILY PROTEIN (AFU_ORTHOLOGUE AFUA_6G10090)"/>
    <property type="match status" value="1"/>
</dbReference>
<accession>A0A2M7AY95</accession>
<dbReference type="InterPro" id="IPR050857">
    <property type="entry name" value="D-2-hydroxyacid_DH"/>
</dbReference>
<feature type="domain" description="D-isomer specific 2-hydroxyacid dehydrogenase catalytic" evidence="6">
    <location>
        <begin position="49"/>
        <end position="350"/>
    </location>
</feature>
<comment type="similarity">
    <text evidence="1 5">Belongs to the D-isomer specific 2-hydroxyacid dehydrogenase family.</text>
</comment>
<protein>
    <submittedName>
        <fullName evidence="8">Phosphoglycerate dehydrogenase</fullName>
    </submittedName>
</protein>
<gene>
    <name evidence="8" type="ORF">COS76_00145</name>
</gene>
<evidence type="ECO:0000256" key="5">
    <source>
        <dbReference type="RuleBase" id="RU003719"/>
    </source>
</evidence>
<evidence type="ECO:0000313" key="9">
    <source>
        <dbReference type="Proteomes" id="UP000228775"/>
    </source>
</evidence>
<dbReference type="PROSITE" id="PS00671">
    <property type="entry name" value="D_2_HYDROXYACID_DH_3"/>
    <property type="match status" value="1"/>
</dbReference>
<keyword evidence="2" id="KW-0028">Amino-acid biosynthesis</keyword>
<dbReference type="CDD" id="cd12176">
    <property type="entry name" value="PGDH_3"/>
    <property type="match status" value="1"/>
</dbReference>
<dbReference type="InterPro" id="IPR036291">
    <property type="entry name" value="NAD(P)-bd_dom_sf"/>
</dbReference>
<dbReference type="Pfam" id="PF02826">
    <property type="entry name" value="2-Hacid_dh_C"/>
    <property type="match status" value="1"/>
</dbReference>
<dbReference type="InterPro" id="IPR006139">
    <property type="entry name" value="D-isomer_2_OHA_DH_cat_dom"/>
</dbReference>
<evidence type="ECO:0000256" key="1">
    <source>
        <dbReference type="ARBA" id="ARBA00005854"/>
    </source>
</evidence>
<name>A0A2M7AY95_9BACT</name>
<dbReference type="NCBIfam" id="NF008759">
    <property type="entry name" value="PRK11790.1"/>
    <property type="match status" value="1"/>
</dbReference>
<evidence type="ECO:0000259" key="7">
    <source>
        <dbReference type="Pfam" id="PF02826"/>
    </source>
</evidence>
<dbReference type="GO" id="GO:0051287">
    <property type="term" value="F:NAD binding"/>
    <property type="evidence" value="ECO:0007669"/>
    <property type="project" value="InterPro"/>
</dbReference>
<dbReference type="AlphaFoldDB" id="A0A2M7AY95"/>
<proteinExistence type="inferred from homology"/>
<reference evidence="9" key="1">
    <citation type="submission" date="2017-09" db="EMBL/GenBank/DDBJ databases">
        <title>Depth-based differentiation of microbial function through sediment-hosted aquifers and enrichment of novel symbionts in the deep terrestrial subsurface.</title>
        <authorList>
            <person name="Probst A.J."/>
            <person name="Ladd B."/>
            <person name="Jarett J.K."/>
            <person name="Geller-Mcgrath D.E."/>
            <person name="Sieber C.M.K."/>
            <person name="Emerson J.B."/>
            <person name="Anantharaman K."/>
            <person name="Thomas B.C."/>
            <person name="Malmstrom R."/>
            <person name="Stieglmeier M."/>
            <person name="Klingl A."/>
            <person name="Woyke T."/>
            <person name="Ryan C.M."/>
            <person name="Banfield J.F."/>
        </authorList>
    </citation>
    <scope>NUCLEOTIDE SEQUENCE [LARGE SCALE GENOMIC DNA]</scope>
</reference>
<evidence type="ECO:0000313" key="8">
    <source>
        <dbReference type="EMBL" id="PIU75556.1"/>
    </source>
</evidence>
<evidence type="ECO:0000256" key="2">
    <source>
        <dbReference type="ARBA" id="ARBA00022605"/>
    </source>
</evidence>
<evidence type="ECO:0000256" key="3">
    <source>
        <dbReference type="ARBA" id="ARBA00023002"/>
    </source>
</evidence>
<evidence type="ECO:0000259" key="6">
    <source>
        <dbReference type="Pfam" id="PF00389"/>
    </source>
</evidence>
<organism evidence="8 9">
    <name type="scientific">Candidatus Portnoybacteria bacterium CG06_land_8_20_14_3_00_39_12</name>
    <dbReference type="NCBI Taxonomy" id="1974809"/>
    <lineage>
        <taxon>Bacteria</taxon>
        <taxon>Candidatus Portnoyibacteriota</taxon>
    </lineage>
</organism>
<comment type="caution">
    <text evidence="8">The sequence shown here is derived from an EMBL/GenBank/DDBJ whole genome shotgun (WGS) entry which is preliminary data.</text>
</comment>
<dbReference type="InterPro" id="IPR029752">
    <property type="entry name" value="D-isomer_DH_CS1"/>
</dbReference>
<dbReference type="PROSITE" id="PS00065">
    <property type="entry name" value="D_2_HYDROXYACID_DH_1"/>
    <property type="match status" value="1"/>
</dbReference>
<dbReference type="InterPro" id="IPR029753">
    <property type="entry name" value="D-isomer_DH_CS"/>
</dbReference>